<gene>
    <name evidence="2" type="ORF">AFUS01_LOCUS35332</name>
</gene>
<feature type="non-terminal residue" evidence="2">
    <location>
        <position position="1"/>
    </location>
</feature>
<evidence type="ECO:0000313" key="2">
    <source>
        <dbReference type="EMBL" id="CAG7825208.1"/>
    </source>
</evidence>
<dbReference type="AlphaFoldDB" id="A0A8J2PLS2"/>
<evidence type="ECO:0000256" key="1">
    <source>
        <dbReference type="SAM" id="MobiDB-lite"/>
    </source>
</evidence>
<name>A0A8J2PLS2_9HEXA</name>
<sequence length="64" mass="6918">HGYGQTSFPPISGDRPTSSYPNGNLLATSIQYNVGETPIQFLPRAGSLSNQFAAEWNSKQMETG</sequence>
<feature type="non-terminal residue" evidence="2">
    <location>
        <position position="64"/>
    </location>
</feature>
<comment type="caution">
    <text evidence="2">The sequence shown here is derived from an EMBL/GenBank/DDBJ whole genome shotgun (WGS) entry which is preliminary data.</text>
</comment>
<accession>A0A8J2PLS2</accession>
<dbReference type="Proteomes" id="UP000708208">
    <property type="component" value="Unassembled WGS sequence"/>
</dbReference>
<protein>
    <submittedName>
        <fullName evidence="2">Uncharacterized protein</fullName>
    </submittedName>
</protein>
<proteinExistence type="predicted"/>
<feature type="region of interest" description="Disordered" evidence="1">
    <location>
        <begin position="1"/>
        <end position="23"/>
    </location>
</feature>
<reference evidence="2" key="1">
    <citation type="submission" date="2021-06" db="EMBL/GenBank/DDBJ databases">
        <authorList>
            <person name="Hodson N. C."/>
            <person name="Mongue J. A."/>
            <person name="Jaron S. K."/>
        </authorList>
    </citation>
    <scope>NUCLEOTIDE SEQUENCE</scope>
</reference>
<dbReference type="EMBL" id="CAJVCH010535428">
    <property type="protein sequence ID" value="CAG7825208.1"/>
    <property type="molecule type" value="Genomic_DNA"/>
</dbReference>
<evidence type="ECO:0000313" key="3">
    <source>
        <dbReference type="Proteomes" id="UP000708208"/>
    </source>
</evidence>
<keyword evidence="3" id="KW-1185">Reference proteome</keyword>
<organism evidence="2 3">
    <name type="scientific">Allacma fusca</name>
    <dbReference type="NCBI Taxonomy" id="39272"/>
    <lineage>
        <taxon>Eukaryota</taxon>
        <taxon>Metazoa</taxon>
        <taxon>Ecdysozoa</taxon>
        <taxon>Arthropoda</taxon>
        <taxon>Hexapoda</taxon>
        <taxon>Collembola</taxon>
        <taxon>Symphypleona</taxon>
        <taxon>Sminthuridae</taxon>
        <taxon>Allacma</taxon>
    </lineage>
</organism>